<dbReference type="HAMAP" id="MF_01684">
    <property type="entry name" value="Salvage_MtnN"/>
    <property type="match status" value="1"/>
</dbReference>
<keyword evidence="9" id="KW-1185">Reference proteome</keyword>
<dbReference type="GO" id="GO:0008782">
    <property type="term" value="F:adenosylhomocysteine nucleosidase activity"/>
    <property type="evidence" value="ECO:0007669"/>
    <property type="project" value="UniProtKB-UniRule"/>
</dbReference>
<organism evidence="8 9">
    <name type="scientific">Rheinheimera pacifica</name>
    <dbReference type="NCBI Taxonomy" id="173990"/>
    <lineage>
        <taxon>Bacteria</taxon>
        <taxon>Pseudomonadati</taxon>
        <taxon>Pseudomonadota</taxon>
        <taxon>Gammaproteobacteria</taxon>
        <taxon>Chromatiales</taxon>
        <taxon>Chromatiaceae</taxon>
        <taxon>Rheinheimera</taxon>
    </lineage>
</organism>
<reference evidence="9" key="1">
    <citation type="submission" date="2016-10" db="EMBL/GenBank/DDBJ databases">
        <authorList>
            <person name="Varghese N."/>
            <person name="Submissions S."/>
        </authorList>
    </citation>
    <scope>NUCLEOTIDE SEQUENCE [LARGE SCALE GENOMIC DNA]</scope>
    <source>
        <strain evidence="9">DSM 17616</strain>
    </source>
</reference>
<dbReference type="InterPro" id="IPR035994">
    <property type="entry name" value="Nucleoside_phosphorylase_sf"/>
</dbReference>
<dbReference type="GO" id="GO:0019284">
    <property type="term" value="P:L-methionine salvage from S-adenosylmethionine"/>
    <property type="evidence" value="ECO:0007669"/>
    <property type="project" value="TreeGrafter"/>
</dbReference>
<dbReference type="OrthoDB" id="9792278at2"/>
<dbReference type="InterPro" id="IPR010049">
    <property type="entry name" value="MTA_SAH_Nsdase"/>
</dbReference>
<evidence type="ECO:0000313" key="8">
    <source>
        <dbReference type="EMBL" id="SEI01048.1"/>
    </source>
</evidence>
<evidence type="ECO:0000256" key="6">
    <source>
        <dbReference type="HAMAP-Rule" id="MF_01684"/>
    </source>
</evidence>
<dbReference type="UniPathway" id="UPA00904">
    <property type="reaction ID" value="UER00871"/>
</dbReference>
<comment type="function">
    <text evidence="6">Catalyzes the irreversible cleavage of the glycosidic bond in both 5'-methylthioadenosine (MTA) and S-adenosylhomocysteine (SAH/AdoHcy) to adenine and the corresponding thioribose, 5'-methylthioribose and S-ribosylhomocysteine, respectively. Also cleaves 5'-deoxyadenosine, a toxic by-product of radical S-adenosylmethionine (SAM) enzymes, into 5-deoxyribose and adenine.</text>
</comment>
<dbReference type="SUPFAM" id="SSF53167">
    <property type="entry name" value="Purine and uridine phosphorylases"/>
    <property type="match status" value="1"/>
</dbReference>
<dbReference type="RefSeq" id="WP_092794421.1">
    <property type="nucleotide sequence ID" value="NZ_FNXF01000011.1"/>
</dbReference>
<evidence type="ECO:0000256" key="1">
    <source>
        <dbReference type="ARBA" id="ARBA00004945"/>
    </source>
</evidence>
<dbReference type="GO" id="GO:0009164">
    <property type="term" value="P:nucleoside catabolic process"/>
    <property type="evidence" value="ECO:0007669"/>
    <property type="project" value="InterPro"/>
</dbReference>
<evidence type="ECO:0000256" key="5">
    <source>
        <dbReference type="ARBA" id="ARBA00050313"/>
    </source>
</evidence>
<proteinExistence type="inferred from homology"/>
<dbReference type="GO" id="GO:0008930">
    <property type="term" value="F:methylthioadenosine nucleosidase activity"/>
    <property type="evidence" value="ECO:0007669"/>
    <property type="project" value="UniProtKB-UniRule"/>
</dbReference>
<keyword evidence="2 6" id="KW-0028">Amino-acid biosynthesis</keyword>
<feature type="binding site" evidence="6">
    <location>
        <begin position="175"/>
        <end position="176"/>
    </location>
    <ligand>
        <name>substrate</name>
    </ligand>
</feature>
<evidence type="ECO:0000313" key="9">
    <source>
        <dbReference type="Proteomes" id="UP000199371"/>
    </source>
</evidence>
<comment type="similarity">
    <text evidence="6">Belongs to the PNP/UDP phosphorylase family. MtnN subfamily.</text>
</comment>
<dbReference type="Gene3D" id="3.40.50.1580">
    <property type="entry name" value="Nucleoside phosphorylase domain"/>
    <property type="match status" value="1"/>
</dbReference>
<keyword evidence="3 6" id="KW-0378">Hydrolase</keyword>
<feature type="binding site" evidence="6">
    <location>
        <position position="79"/>
    </location>
    <ligand>
        <name>substrate</name>
    </ligand>
</feature>
<evidence type="ECO:0000256" key="3">
    <source>
        <dbReference type="ARBA" id="ARBA00022801"/>
    </source>
</evidence>
<evidence type="ECO:0000259" key="7">
    <source>
        <dbReference type="Pfam" id="PF01048"/>
    </source>
</evidence>
<dbReference type="FunFam" id="3.40.50.1580:FF:000001">
    <property type="entry name" value="MTA/SAH nucleosidase family protein"/>
    <property type="match status" value="1"/>
</dbReference>
<dbReference type="STRING" id="173990.SAMN05660691_02765"/>
<accession>A0A1H6MNL4</accession>
<comment type="pathway">
    <text evidence="1 6">Amino-acid biosynthesis; L-methionine biosynthesis via salvage pathway; S-methyl-5-thio-alpha-D-ribose 1-phosphate from S-methyl-5'-thioadenosine (hydrolase route): step 1/2.</text>
</comment>
<comment type="catalytic activity">
    <reaction evidence="5">
        <text>5'-deoxyadenosine + H2O = 5-deoxy-D-ribose + adenine</text>
        <dbReference type="Rhea" id="RHEA:29859"/>
        <dbReference type="ChEBI" id="CHEBI:15377"/>
        <dbReference type="ChEBI" id="CHEBI:16708"/>
        <dbReference type="ChEBI" id="CHEBI:17319"/>
        <dbReference type="ChEBI" id="CHEBI:149540"/>
        <dbReference type="EC" id="3.2.2.9"/>
    </reaction>
    <physiologicalReaction direction="left-to-right" evidence="5">
        <dbReference type="Rhea" id="RHEA:29860"/>
    </physiologicalReaction>
</comment>
<evidence type="ECO:0000256" key="2">
    <source>
        <dbReference type="ARBA" id="ARBA00022605"/>
    </source>
</evidence>
<dbReference type="Pfam" id="PF01048">
    <property type="entry name" value="PNP_UDP_1"/>
    <property type="match status" value="1"/>
</dbReference>
<dbReference type="Proteomes" id="UP000199371">
    <property type="component" value="Unassembled WGS sequence"/>
</dbReference>
<comment type="catalytic activity">
    <reaction evidence="6">
        <text>S-adenosyl-L-homocysteine + H2O = S-(5-deoxy-D-ribos-5-yl)-L-homocysteine + adenine</text>
        <dbReference type="Rhea" id="RHEA:17805"/>
        <dbReference type="ChEBI" id="CHEBI:15377"/>
        <dbReference type="ChEBI" id="CHEBI:16708"/>
        <dbReference type="ChEBI" id="CHEBI:57856"/>
        <dbReference type="ChEBI" id="CHEBI:58195"/>
        <dbReference type="EC" id="3.2.2.9"/>
    </reaction>
</comment>
<keyword evidence="4 6" id="KW-0486">Methionine biosynthesis</keyword>
<comment type="catalytic activity">
    <reaction evidence="6">
        <text>S-methyl-5'-thioadenosine + H2O = 5-(methylsulfanyl)-D-ribose + adenine</text>
        <dbReference type="Rhea" id="RHEA:13617"/>
        <dbReference type="ChEBI" id="CHEBI:15377"/>
        <dbReference type="ChEBI" id="CHEBI:16708"/>
        <dbReference type="ChEBI" id="CHEBI:17509"/>
        <dbReference type="ChEBI" id="CHEBI:78440"/>
        <dbReference type="EC" id="3.2.2.9"/>
    </reaction>
</comment>
<feature type="active site" description="Proton acceptor" evidence="6">
    <location>
        <position position="13"/>
    </location>
</feature>
<dbReference type="NCBIfam" id="NF004079">
    <property type="entry name" value="PRK05584.1"/>
    <property type="match status" value="1"/>
</dbReference>
<gene>
    <name evidence="6" type="primary">mtnN</name>
    <name evidence="8" type="ORF">SAMN05660691_02765</name>
</gene>
<dbReference type="CDD" id="cd09008">
    <property type="entry name" value="MTAN"/>
    <property type="match status" value="1"/>
</dbReference>
<dbReference type="AlphaFoldDB" id="A0A1H6MNL4"/>
<feature type="active site" description="Proton donor" evidence="6">
    <location>
        <position position="199"/>
    </location>
</feature>
<name>A0A1H6MNL4_9GAMM</name>
<dbReference type="GO" id="GO:0019509">
    <property type="term" value="P:L-methionine salvage from methylthioadenosine"/>
    <property type="evidence" value="ECO:0007669"/>
    <property type="project" value="UniProtKB-UniRule"/>
</dbReference>
<dbReference type="PANTHER" id="PTHR46832">
    <property type="entry name" value="5'-METHYLTHIOADENOSINE/S-ADENOSYLHOMOCYSTEINE NUCLEOSIDASE"/>
    <property type="match status" value="1"/>
</dbReference>
<dbReference type="EMBL" id="FNXF01000011">
    <property type="protein sequence ID" value="SEI01048.1"/>
    <property type="molecule type" value="Genomic_DNA"/>
</dbReference>
<dbReference type="EC" id="3.2.2.9" evidence="6"/>
<dbReference type="GO" id="GO:0005829">
    <property type="term" value="C:cytosol"/>
    <property type="evidence" value="ECO:0007669"/>
    <property type="project" value="TreeGrafter"/>
</dbReference>
<feature type="binding site" evidence="6">
    <location>
        <position position="154"/>
    </location>
    <ligand>
        <name>substrate</name>
    </ligand>
</feature>
<dbReference type="InterPro" id="IPR000845">
    <property type="entry name" value="Nucleoside_phosphorylase_d"/>
</dbReference>
<sequence>MQLIGIIGAMEPEVALLRQQIVDVETTELGSYVFYSGRLNGVAVVLVQSGIGKVAAAVATTLMIQHFKPDAVINTGSAGGFDPQLSVGDVVISTEVRHHDVDVTAFGYEIGQVPQMPAAYIPHPALVAAAEQSIKLLGYCKTKQGLIATGDSFICDPARIAVIRQQFPTMLAVEMEGAAIAQVCHMLHTPFVVIRSLSDIAGKESPQSFEAYLEVASKNSSAMVAELISSLAGVSL</sequence>
<dbReference type="PANTHER" id="PTHR46832:SF1">
    <property type="entry name" value="5'-METHYLTHIOADENOSINE_S-ADENOSYLHOMOCYSTEINE NUCLEOSIDASE"/>
    <property type="match status" value="1"/>
</dbReference>
<evidence type="ECO:0000256" key="4">
    <source>
        <dbReference type="ARBA" id="ARBA00023167"/>
    </source>
</evidence>
<dbReference type="NCBIfam" id="TIGR01704">
    <property type="entry name" value="MTA_SAH-Nsdase"/>
    <property type="match status" value="1"/>
</dbReference>
<protein>
    <recommendedName>
        <fullName evidence="6">5'-methylthioadenosine/S-adenosylhomocysteine nucleosidase</fullName>
        <shortName evidence="6">MTA/SAH nucleosidase</shortName>
        <shortName evidence="6">MTAN</shortName>
        <ecNumber evidence="6">3.2.2.9</ecNumber>
    </recommendedName>
    <alternativeName>
        <fullName evidence="6">5'-deoxyadenosine nucleosidase</fullName>
        <shortName evidence="6">DOA nucleosidase</shortName>
        <shortName evidence="6">dAdo nucleosidase</shortName>
    </alternativeName>
    <alternativeName>
        <fullName evidence="6">5'-methylthioadenosine nucleosidase</fullName>
        <shortName evidence="6">MTA nucleosidase</shortName>
    </alternativeName>
    <alternativeName>
        <fullName evidence="6">S-adenosylhomocysteine nucleosidase</fullName>
        <shortName evidence="6">AdoHcy nucleosidase</shortName>
        <shortName evidence="6">SAH nucleosidase</shortName>
        <shortName evidence="6">SRH nucleosidase</shortName>
    </alternativeName>
</protein>
<feature type="domain" description="Nucleoside phosphorylase" evidence="7">
    <location>
        <begin position="4"/>
        <end position="228"/>
    </location>
</feature>